<dbReference type="Proteomes" id="UP000789707">
    <property type="component" value="Unassembled WGS sequence"/>
</dbReference>
<gene>
    <name evidence="2" type="ORF">WFA24289_00587</name>
</gene>
<dbReference type="Pfam" id="PF13673">
    <property type="entry name" value="Acetyltransf_10"/>
    <property type="match status" value="1"/>
</dbReference>
<evidence type="ECO:0000259" key="1">
    <source>
        <dbReference type="PROSITE" id="PS51186"/>
    </source>
</evidence>
<organism evidence="2 3">
    <name type="scientific">Periweissella fabaria</name>
    <dbReference type="NCBI Taxonomy" id="546157"/>
    <lineage>
        <taxon>Bacteria</taxon>
        <taxon>Bacillati</taxon>
        <taxon>Bacillota</taxon>
        <taxon>Bacilli</taxon>
        <taxon>Lactobacillales</taxon>
        <taxon>Lactobacillaceae</taxon>
        <taxon>Periweissella</taxon>
    </lineage>
</organism>
<evidence type="ECO:0000313" key="2">
    <source>
        <dbReference type="EMBL" id="CAH0416288.1"/>
    </source>
</evidence>
<reference evidence="2 3" key="1">
    <citation type="submission" date="2021-11" db="EMBL/GenBank/DDBJ databases">
        <authorList>
            <person name="Depoorter E."/>
        </authorList>
    </citation>
    <scope>NUCLEOTIDE SEQUENCE [LARGE SCALE GENOMIC DNA]</scope>
    <source>
        <strain evidence="2 3">LMG 24289</strain>
    </source>
</reference>
<dbReference type="SUPFAM" id="SSF55729">
    <property type="entry name" value="Acyl-CoA N-acyltransferases (Nat)"/>
    <property type="match status" value="1"/>
</dbReference>
<dbReference type="RefSeq" id="WP_230096347.1">
    <property type="nucleotide sequence ID" value="NZ_CAKKNS010000001.1"/>
</dbReference>
<comment type="caution">
    <text evidence="2">The sequence shown here is derived from an EMBL/GenBank/DDBJ whole genome shotgun (WGS) entry which is preliminary data.</text>
</comment>
<dbReference type="PROSITE" id="PS51186">
    <property type="entry name" value="GNAT"/>
    <property type="match status" value="1"/>
</dbReference>
<sequence>MIRVMHRADSARLAQIYLNARRKAFDEPKNNKFTMQDFEHDTQDELILVATDGQTVQGFISIYQPTRFIHLLFVDPIFQGGGIGTQLLKAALQTDEGVFELKCLSQNIKALQFYEQLGWSKVVENTANEPYWLLRYHQ</sequence>
<protein>
    <recommendedName>
        <fullName evidence="1">N-acetyltransferase domain-containing protein</fullName>
    </recommendedName>
</protein>
<dbReference type="InterPro" id="IPR000182">
    <property type="entry name" value="GNAT_dom"/>
</dbReference>
<dbReference type="EMBL" id="CAKKNS010000001">
    <property type="protein sequence ID" value="CAH0416288.1"/>
    <property type="molecule type" value="Genomic_DNA"/>
</dbReference>
<dbReference type="CDD" id="cd04301">
    <property type="entry name" value="NAT_SF"/>
    <property type="match status" value="1"/>
</dbReference>
<keyword evidence="3" id="KW-1185">Reference proteome</keyword>
<name>A0ABN8BIN6_9LACO</name>
<dbReference type="Gene3D" id="3.40.630.30">
    <property type="match status" value="1"/>
</dbReference>
<feature type="domain" description="N-acetyltransferase" evidence="1">
    <location>
        <begin position="1"/>
        <end position="138"/>
    </location>
</feature>
<accession>A0ABN8BIN6</accession>
<proteinExistence type="predicted"/>
<evidence type="ECO:0000313" key="3">
    <source>
        <dbReference type="Proteomes" id="UP000789707"/>
    </source>
</evidence>
<dbReference type="InterPro" id="IPR016181">
    <property type="entry name" value="Acyl_CoA_acyltransferase"/>
</dbReference>